<dbReference type="Proteomes" id="UP000433483">
    <property type="component" value="Unassembled WGS sequence"/>
</dbReference>
<name>A0A6A3ZB83_9STRA</name>
<dbReference type="GO" id="GO:0005509">
    <property type="term" value="F:calcium ion binding"/>
    <property type="evidence" value="ECO:0007669"/>
    <property type="project" value="InterPro"/>
</dbReference>
<gene>
    <name evidence="3" type="ORF">PF002_g3136</name>
    <name evidence="2" type="ORF">PF005_g2661</name>
    <name evidence="1" type="ORF">PF011_g2085</name>
</gene>
<evidence type="ECO:0000313" key="3">
    <source>
        <dbReference type="EMBL" id="KAE9253925.1"/>
    </source>
</evidence>
<organism evidence="2 4">
    <name type="scientific">Phytophthora fragariae</name>
    <dbReference type="NCBI Taxonomy" id="53985"/>
    <lineage>
        <taxon>Eukaryota</taxon>
        <taxon>Sar</taxon>
        <taxon>Stramenopiles</taxon>
        <taxon>Oomycota</taxon>
        <taxon>Peronosporomycetes</taxon>
        <taxon>Peronosporales</taxon>
        <taxon>Peronosporaceae</taxon>
        <taxon>Phytophthora</taxon>
    </lineage>
</organism>
<dbReference type="Proteomes" id="UP000440367">
    <property type="component" value="Unassembled WGS sequence"/>
</dbReference>
<dbReference type="EMBL" id="QXGD01000086">
    <property type="protein sequence ID" value="KAE9253925.1"/>
    <property type="molecule type" value="Genomic_DNA"/>
</dbReference>
<reference evidence="4 5" key="1">
    <citation type="submission" date="2018-08" db="EMBL/GenBank/DDBJ databases">
        <title>Genomic investigation of the strawberry pathogen Phytophthora fragariae indicates pathogenicity is determined by transcriptional variation in three key races.</title>
        <authorList>
            <person name="Adams T.M."/>
            <person name="Armitage A.D."/>
            <person name="Sobczyk M.K."/>
            <person name="Bates H.J."/>
            <person name="Dunwell J.M."/>
            <person name="Nellist C.F."/>
            <person name="Harrison R.J."/>
        </authorList>
    </citation>
    <scope>NUCLEOTIDE SEQUENCE [LARGE SCALE GENOMIC DNA]</scope>
    <source>
        <strain evidence="3 5">BC-1</strain>
        <strain evidence="2 4">NOV-27</strain>
        <strain evidence="1 6">SCRP245</strain>
    </source>
</reference>
<keyword evidence="4" id="KW-1185">Reference proteome</keyword>
<dbReference type="OrthoDB" id="37886at2759"/>
<dbReference type="GO" id="GO:0005544">
    <property type="term" value="F:calcium-dependent phospholipid binding"/>
    <property type="evidence" value="ECO:0007669"/>
    <property type="project" value="InterPro"/>
</dbReference>
<protein>
    <submittedName>
        <fullName evidence="2">Uncharacterized protein</fullName>
    </submittedName>
</protein>
<evidence type="ECO:0000313" key="4">
    <source>
        <dbReference type="Proteomes" id="UP000433483"/>
    </source>
</evidence>
<dbReference type="AlphaFoldDB" id="A0A6A3ZB83"/>
<evidence type="ECO:0000313" key="5">
    <source>
        <dbReference type="Proteomes" id="UP000440367"/>
    </source>
</evidence>
<dbReference type="EMBL" id="QXFW01000061">
    <property type="protein sequence ID" value="KAE9027376.1"/>
    <property type="molecule type" value="Genomic_DNA"/>
</dbReference>
<dbReference type="EMBL" id="QXGB01000073">
    <property type="protein sequence ID" value="KAE9232647.1"/>
    <property type="molecule type" value="Genomic_DNA"/>
</dbReference>
<accession>A0A6A3ZB83</accession>
<dbReference type="Proteomes" id="UP000460718">
    <property type="component" value="Unassembled WGS sequence"/>
</dbReference>
<dbReference type="InterPro" id="IPR037104">
    <property type="entry name" value="Annexin_sf"/>
</dbReference>
<evidence type="ECO:0000313" key="6">
    <source>
        <dbReference type="Proteomes" id="UP000460718"/>
    </source>
</evidence>
<evidence type="ECO:0000313" key="1">
    <source>
        <dbReference type="EMBL" id="KAE9027376.1"/>
    </source>
</evidence>
<comment type="caution">
    <text evidence="2">The sequence shown here is derived from an EMBL/GenBank/DDBJ whole genome shotgun (WGS) entry which is preliminary data.</text>
</comment>
<sequence>MHSLVKAVAHEFSGDTEKAVQFLIRTVTEPLDHLAELFEAAMKNFGADEKSSPCIRTLRSSCL</sequence>
<evidence type="ECO:0000313" key="2">
    <source>
        <dbReference type="EMBL" id="KAE9232647.1"/>
    </source>
</evidence>
<proteinExistence type="predicted"/>
<dbReference type="SUPFAM" id="SSF47874">
    <property type="entry name" value="Annexin"/>
    <property type="match status" value="1"/>
</dbReference>